<dbReference type="Proteomes" id="UP000441208">
    <property type="component" value="Unassembled WGS sequence"/>
</dbReference>
<dbReference type="EMBL" id="QXGA01000222">
    <property type="protein sequence ID" value="KAE9149791.1"/>
    <property type="molecule type" value="Genomic_DNA"/>
</dbReference>
<dbReference type="Proteomes" id="UP000486351">
    <property type="component" value="Unassembled WGS sequence"/>
</dbReference>
<evidence type="ECO:0000313" key="7">
    <source>
        <dbReference type="EMBL" id="KAE9221806.1"/>
    </source>
</evidence>
<dbReference type="EMBL" id="QXGE01000219">
    <property type="protein sequence ID" value="KAE9319725.1"/>
    <property type="molecule type" value="Genomic_DNA"/>
</dbReference>
<evidence type="ECO:0000313" key="14">
    <source>
        <dbReference type="Proteomes" id="UP000440367"/>
    </source>
</evidence>
<organism evidence="4 16">
    <name type="scientific">Phytophthora fragariae</name>
    <dbReference type="NCBI Taxonomy" id="53985"/>
    <lineage>
        <taxon>Eukaryota</taxon>
        <taxon>Sar</taxon>
        <taxon>Stramenopiles</taxon>
        <taxon>Oomycota</taxon>
        <taxon>Peronosporomycetes</taxon>
        <taxon>Peronosporales</taxon>
        <taxon>Peronosporaceae</taxon>
        <taxon>Phytophthora</taxon>
    </lineage>
</organism>
<evidence type="ECO:0000313" key="6">
    <source>
        <dbReference type="EMBL" id="KAE9149791.1"/>
    </source>
</evidence>
<evidence type="ECO:0000313" key="11">
    <source>
        <dbReference type="Proteomes" id="UP000429523"/>
    </source>
</evidence>
<evidence type="ECO:0000313" key="12">
    <source>
        <dbReference type="Proteomes" id="UP000433483"/>
    </source>
</evidence>
<evidence type="ECO:0000313" key="15">
    <source>
        <dbReference type="Proteomes" id="UP000440732"/>
    </source>
</evidence>
<protein>
    <submittedName>
        <fullName evidence="4">Uncharacterized protein</fullName>
    </submittedName>
</protein>
<evidence type="ECO:0000313" key="16">
    <source>
        <dbReference type="Proteomes" id="UP000441208"/>
    </source>
</evidence>
<dbReference type="EMBL" id="QXFX01000185">
    <property type="protein sequence ID" value="KAE9126857.1"/>
    <property type="molecule type" value="Genomic_DNA"/>
</dbReference>
<dbReference type="EMBL" id="QXFZ01000294">
    <property type="protein sequence ID" value="KAE9122550.1"/>
    <property type="molecule type" value="Genomic_DNA"/>
</dbReference>
<comment type="caution">
    <text evidence="4">The sequence shown here is derived from an EMBL/GenBank/DDBJ whole genome shotgun (WGS) entry which is preliminary data.</text>
</comment>
<gene>
    <name evidence="10" type="ORF">PF001_g5747</name>
    <name evidence="8" type="ORF">PF002_g7477</name>
    <name evidence="7" type="ORF">PF005_g6948</name>
    <name evidence="6" type="ORF">PF006_g5762</name>
    <name evidence="4" type="ORF">PF007_g7404</name>
    <name evidence="9" type="ORF">PF008_g23932</name>
    <name evidence="2" type="ORF">PF009_g2777</name>
    <name evidence="5" type="ORF">PF010_g5119</name>
    <name evidence="3" type="ORF">PF011_g13183</name>
</gene>
<dbReference type="Proteomes" id="UP000433483">
    <property type="component" value="Unassembled WGS sequence"/>
</dbReference>
<keyword evidence="12" id="KW-1185">Reference proteome</keyword>
<dbReference type="Proteomes" id="UP000440367">
    <property type="component" value="Unassembled WGS sequence"/>
</dbReference>
<dbReference type="EMBL" id="QXGD01000278">
    <property type="protein sequence ID" value="KAE9244973.1"/>
    <property type="molecule type" value="Genomic_DNA"/>
</dbReference>
<evidence type="ECO:0000313" key="8">
    <source>
        <dbReference type="EMBL" id="KAE9244973.1"/>
    </source>
</evidence>
<feature type="region of interest" description="Disordered" evidence="1">
    <location>
        <begin position="58"/>
        <end position="85"/>
    </location>
</feature>
<evidence type="ECO:0000313" key="18">
    <source>
        <dbReference type="Proteomes" id="UP000486351"/>
    </source>
</evidence>
<dbReference type="Proteomes" id="UP000429523">
    <property type="component" value="Unassembled WGS sequence"/>
</dbReference>
<dbReference type="EMBL" id="QXGF01000075">
    <property type="protein sequence ID" value="KAE8947615.1"/>
    <property type="molecule type" value="Genomic_DNA"/>
</dbReference>
<dbReference type="AlphaFoldDB" id="A0A6A3STC4"/>
<dbReference type="Proteomes" id="UP000437068">
    <property type="component" value="Unassembled WGS sequence"/>
</dbReference>
<evidence type="ECO:0000313" key="9">
    <source>
        <dbReference type="EMBL" id="KAE9296703.1"/>
    </source>
</evidence>
<evidence type="ECO:0000313" key="19">
    <source>
        <dbReference type="Proteomes" id="UP000488956"/>
    </source>
</evidence>
<feature type="compositionally biased region" description="Basic residues" evidence="1">
    <location>
        <begin position="75"/>
        <end position="85"/>
    </location>
</feature>
<dbReference type="Proteomes" id="UP000460718">
    <property type="component" value="Unassembled WGS sequence"/>
</dbReference>
<evidence type="ECO:0000313" key="13">
    <source>
        <dbReference type="Proteomes" id="UP000437068"/>
    </source>
</evidence>
<dbReference type="EMBL" id="QXFW01000800">
    <property type="protein sequence ID" value="KAE9002728.1"/>
    <property type="molecule type" value="Genomic_DNA"/>
</dbReference>
<evidence type="ECO:0000256" key="1">
    <source>
        <dbReference type="SAM" id="MobiDB-lite"/>
    </source>
</evidence>
<evidence type="ECO:0000313" key="3">
    <source>
        <dbReference type="EMBL" id="KAE9002728.1"/>
    </source>
</evidence>
<dbReference type="EMBL" id="QXGB01000269">
    <property type="protein sequence ID" value="KAE9221806.1"/>
    <property type="molecule type" value="Genomic_DNA"/>
</dbReference>
<evidence type="ECO:0000313" key="5">
    <source>
        <dbReference type="EMBL" id="KAE9126857.1"/>
    </source>
</evidence>
<evidence type="ECO:0000313" key="17">
    <source>
        <dbReference type="Proteomes" id="UP000460718"/>
    </source>
</evidence>
<dbReference type="Proteomes" id="UP000440732">
    <property type="component" value="Unassembled WGS sequence"/>
</dbReference>
<evidence type="ECO:0000313" key="2">
    <source>
        <dbReference type="EMBL" id="KAE8947615.1"/>
    </source>
</evidence>
<accession>A0A6A3STC4</accession>
<sequence length="85" mass="9149">MSASFQGPGRPSPALSDCSLSLTHIPPRCDGTFCSEYSLSSVAWRLLENVRDNRTVVIPGPGAVPHRARAPQGGRHVRHSVSRNS</sequence>
<evidence type="ECO:0000313" key="10">
    <source>
        <dbReference type="EMBL" id="KAE9319725.1"/>
    </source>
</evidence>
<dbReference type="EMBL" id="QXFY01002485">
    <property type="protein sequence ID" value="KAE9296703.1"/>
    <property type="molecule type" value="Genomic_DNA"/>
</dbReference>
<proteinExistence type="predicted"/>
<reference evidence="11 12" key="1">
    <citation type="submission" date="2018-08" db="EMBL/GenBank/DDBJ databases">
        <title>Genomic investigation of the strawberry pathogen Phytophthora fragariae indicates pathogenicity is determined by transcriptional variation in three key races.</title>
        <authorList>
            <person name="Adams T.M."/>
            <person name="Armitage A.D."/>
            <person name="Sobczyk M.K."/>
            <person name="Bates H.J."/>
            <person name="Dunwell J.M."/>
            <person name="Nellist C.F."/>
            <person name="Harrison R.J."/>
        </authorList>
    </citation>
    <scope>NUCLEOTIDE SEQUENCE [LARGE SCALE GENOMIC DNA]</scope>
    <source>
        <strain evidence="10 13">A4</strain>
        <strain evidence="8 14">BC-1</strain>
        <strain evidence="7 12">NOV-27</strain>
        <strain evidence="6 15">NOV-5</strain>
        <strain evidence="4 16">NOV-71</strain>
        <strain evidence="9 18">NOV-77</strain>
        <strain evidence="2 11">NOV-9</strain>
        <strain evidence="5 19">ONT-3</strain>
        <strain evidence="3 17">SCRP245</strain>
    </source>
</reference>
<name>A0A6A3STC4_9STRA</name>
<evidence type="ECO:0000313" key="4">
    <source>
        <dbReference type="EMBL" id="KAE9122550.1"/>
    </source>
</evidence>
<dbReference type="Proteomes" id="UP000488956">
    <property type="component" value="Unassembled WGS sequence"/>
</dbReference>